<keyword evidence="5" id="KW-0031">Aminopeptidase</keyword>
<evidence type="ECO:0000256" key="1">
    <source>
        <dbReference type="SAM" id="MobiDB-lite"/>
    </source>
</evidence>
<dbReference type="GO" id="GO:0004177">
    <property type="term" value="F:aminopeptidase activity"/>
    <property type="evidence" value="ECO:0007669"/>
    <property type="project" value="UniProtKB-KW"/>
</dbReference>
<evidence type="ECO:0000259" key="3">
    <source>
        <dbReference type="Pfam" id="PF02225"/>
    </source>
</evidence>
<dbReference type="InterPro" id="IPR045175">
    <property type="entry name" value="M28_fam"/>
</dbReference>
<dbReference type="RefSeq" id="WP_344957554.1">
    <property type="nucleotide sequence ID" value="NZ_BAAAZG010000061.1"/>
</dbReference>
<protein>
    <submittedName>
        <fullName evidence="5">Aminopeptidase PaaP</fullName>
    </submittedName>
</protein>
<dbReference type="Pfam" id="PF02225">
    <property type="entry name" value="PA"/>
    <property type="match status" value="1"/>
</dbReference>
<feature type="chain" id="PRO_5047050585" evidence="2">
    <location>
        <begin position="20"/>
        <end position="513"/>
    </location>
</feature>
<dbReference type="Proteomes" id="UP001500683">
    <property type="component" value="Unassembled WGS sequence"/>
</dbReference>
<comment type="caution">
    <text evidence="5">The sequence shown here is derived from an EMBL/GenBank/DDBJ whole genome shotgun (WGS) entry which is preliminary data.</text>
</comment>
<keyword evidence="5" id="KW-0378">Hydrolase</keyword>
<proteinExistence type="predicted"/>
<dbReference type="Pfam" id="PF04389">
    <property type="entry name" value="Peptidase_M28"/>
    <property type="match status" value="1"/>
</dbReference>
<dbReference type="PANTHER" id="PTHR12147:SF26">
    <property type="entry name" value="PEPTIDASE M28 DOMAIN-CONTAINING PROTEIN"/>
    <property type="match status" value="1"/>
</dbReference>
<dbReference type="PANTHER" id="PTHR12147">
    <property type="entry name" value="METALLOPEPTIDASE M28 FAMILY MEMBER"/>
    <property type="match status" value="1"/>
</dbReference>
<organism evidence="5 6">
    <name type="scientific">Actinomadura miaoliensis</name>
    <dbReference type="NCBI Taxonomy" id="430685"/>
    <lineage>
        <taxon>Bacteria</taxon>
        <taxon>Bacillati</taxon>
        <taxon>Actinomycetota</taxon>
        <taxon>Actinomycetes</taxon>
        <taxon>Streptosporangiales</taxon>
        <taxon>Thermomonosporaceae</taxon>
        <taxon>Actinomadura</taxon>
    </lineage>
</organism>
<name>A0ABP7WZL0_9ACTN</name>
<sequence length="513" mass="53094">MRKLAASGAVGGTVALAVAATGLTGTAAAVPADPAGPADPVAIGDVRRHLAEFQRIAERSGGNRAAQTPGEERSVAYVAGRLRRAGYAPRVQRFAYVRFEETKPAEFAQVEPQRAAFTANADFQTMLYSGAGDVTARAVAVDVPPEGTTATSGCERGDFQRFPRGAIALLQRGTCRFTEKAANAQAAGASAVVIFDVPGSKEALAGSLGRPFTLPVLGASHAVGARLVKAAAGGRLRLRIAAHAVNTERRSANIVADTPGGDARRVVVVGAHLDSVRTGPGINDNATGAAAVLAVAERFGALSGKALRNRVRFAWWGAEEDGLRGSDHYVRTLAAAERDRIAAALNFDMLGSTNGVRGVYDGDASGGTPVREFAPPPGSAEIEKLFRGYFAARRLPTAEQAFDGRSDYGSFVVRGIPAGGMATGAGEVKTAAEAATFGGTAGKPYDPCYHAACDTGENVDLRLLDTNVDGAAYVTRRLAAGPLPAKGPGRRLVSGRTAASVTWGPDGDVRWTR</sequence>
<feature type="domain" description="Peptidase M28" evidence="4">
    <location>
        <begin position="253"/>
        <end position="474"/>
    </location>
</feature>
<dbReference type="SUPFAM" id="SSF52025">
    <property type="entry name" value="PA domain"/>
    <property type="match status" value="1"/>
</dbReference>
<dbReference type="InterPro" id="IPR007484">
    <property type="entry name" value="Peptidase_M28"/>
</dbReference>
<gene>
    <name evidence="5" type="primary">paaP_2</name>
    <name evidence="5" type="ORF">GCM10022214_77360</name>
</gene>
<dbReference type="Gene3D" id="3.50.30.30">
    <property type="match status" value="1"/>
</dbReference>
<evidence type="ECO:0000256" key="2">
    <source>
        <dbReference type="SAM" id="SignalP"/>
    </source>
</evidence>
<evidence type="ECO:0000259" key="4">
    <source>
        <dbReference type="Pfam" id="PF04389"/>
    </source>
</evidence>
<evidence type="ECO:0000313" key="6">
    <source>
        <dbReference type="Proteomes" id="UP001500683"/>
    </source>
</evidence>
<feature type="signal peptide" evidence="2">
    <location>
        <begin position="1"/>
        <end position="19"/>
    </location>
</feature>
<keyword evidence="5" id="KW-0645">Protease</keyword>
<accession>A0ABP7WZL0</accession>
<dbReference type="InterPro" id="IPR003137">
    <property type="entry name" value="PA_domain"/>
</dbReference>
<evidence type="ECO:0000313" key="5">
    <source>
        <dbReference type="EMBL" id="GAA4100542.1"/>
    </source>
</evidence>
<reference evidence="6" key="1">
    <citation type="journal article" date="2019" name="Int. J. Syst. Evol. Microbiol.">
        <title>The Global Catalogue of Microorganisms (GCM) 10K type strain sequencing project: providing services to taxonomists for standard genome sequencing and annotation.</title>
        <authorList>
            <consortium name="The Broad Institute Genomics Platform"/>
            <consortium name="The Broad Institute Genome Sequencing Center for Infectious Disease"/>
            <person name="Wu L."/>
            <person name="Ma J."/>
        </authorList>
    </citation>
    <scope>NUCLEOTIDE SEQUENCE [LARGE SCALE GENOMIC DNA]</scope>
    <source>
        <strain evidence="6">JCM 16702</strain>
    </source>
</reference>
<keyword evidence="6" id="KW-1185">Reference proteome</keyword>
<feature type="region of interest" description="Disordered" evidence="1">
    <location>
        <begin position="489"/>
        <end position="513"/>
    </location>
</feature>
<dbReference type="EMBL" id="BAAAZG010000061">
    <property type="protein sequence ID" value="GAA4100542.1"/>
    <property type="molecule type" value="Genomic_DNA"/>
</dbReference>
<feature type="domain" description="PA" evidence="3">
    <location>
        <begin position="136"/>
        <end position="227"/>
    </location>
</feature>
<dbReference type="InterPro" id="IPR046450">
    <property type="entry name" value="PA_dom_sf"/>
</dbReference>
<dbReference type="Gene3D" id="3.40.630.10">
    <property type="entry name" value="Zn peptidases"/>
    <property type="match status" value="1"/>
</dbReference>
<keyword evidence="2" id="KW-0732">Signal</keyword>
<dbReference type="SUPFAM" id="SSF53187">
    <property type="entry name" value="Zn-dependent exopeptidases"/>
    <property type="match status" value="1"/>
</dbReference>